<comment type="similarity">
    <text evidence="13">Belongs to the NifD/NifK/NifE/NifN family.</text>
</comment>
<evidence type="ECO:0000256" key="8">
    <source>
        <dbReference type="ARBA" id="ARBA00023002"/>
    </source>
</evidence>
<keyword evidence="17" id="KW-1185">Reference proteome</keyword>
<evidence type="ECO:0000256" key="14">
    <source>
        <dbReference type="RuleBase" id="RU004022"/>
    </source>
</evidence>
<keyword evidence="8 14" id="KW-0560">Oxidoreductase</keyword>
<comment type="subunit">
    <text evidence="4">Hexamer of two alpha, two beta, and two delta chains.</text>
</comment>
<dbReference type="InterPro" id="IPR000510">
    <property type="entry name" value="Nase/OxRdtase_comp1"/>
</dbReference>
<dbReference type="InterPro" id="IPR010142">
    <property type="entry name" value="Nase_V-Fe_asu"/>
</dbReference>
<dbReference type="EC" id="1.18.6.1" evidence="14"/>
<keyword evidence="6" id="KW-0547">Nucleotide-binding</keyword>
<keyword evidence="7" id="KW-0067">ATP-binding</keyword>
<dbReference type="Pfam" id="PF00148">
    <property type="entry name" value="Oxidored_nitro"/>
    <property type="match status" value="1"/>
</dbReference>
<keyword evidence="10" id="KW-0411">Iron-sulfur</keyword>
<sequence>MPLKLLKCDETIPEREKHVYIKEKGEDTTQFLPLSNIETIPGSLSERGCSYCGAKLVIGGVLKDTIQMIHGPIGCAYDTWHTKRYPSDNGNFQLKYVWSSDMKESHVVFGGEKQLGKSIREAFKEFPDIKRMIVYTTCATALIGDDIKAVVKSAQQELGDVDIFCVECPGFAGVSQSKGHHVLNIAWINEKVGTLEPEITSPYTINVIGDYNIQGDTFVLEKYMEKMGIQIIAHFTGNGTYDSLRGMHRAQLNVTNCARSAGYIANELKKRYGIPRLDVDTWGFDYCQEALRKIGAFFGIEDRAEAVIAEEIAKYQEKMDWYKERLSGKKVCIWTGGPRLWHWTKALEDDLGMQVVSMSSKFGHQEDFEKVIARGQEGTIYIDDGNELEFFEVLEMIRPDVVLTGPRVGALVKKLHLPYVNGHGYHNGPYMGFEGAVNMARDLYNAIYSPLMQLAAIDVRDDAPKAPAKTKEIEHLNEKVTNITTYIQERCLWQFHSRAWDREENINGVIKKAAELLSGERSVQETLTDKLHYADAKILVSELKRNLPWIKELDKAQVKSVLESVKQNLVGIAIAGSLNGELHHSLY</sequence>
<dbReference type="InterPro" id="IPR000318">
    <property type="entry name" value="Nase_comp1_CS"/>
</dbReference>
<dbReference type="GeneID" id="58726838"/>
<evidence type="ECO:0000256" key="10">
    <source>
        <dbReference type="ARBA" id="ARBA00023014"/>
    </source>
</evidence>
<evidence type="ECO:0000313" key="17">
    <source>
        <dbReference type="Proteomes" id="UP000570851"/>
    </source>
</evidence>
<evidence type="ECO:0000256" key="7">
    <source>
        <dbReference type="ARBA" id="ARBA00022840"/>
    </source>
</evidence>
<evidence type="ECO:0000256" key="12">
    <source>
        <dbReference type="ARBA" id="ARBA00047967"/>
    </source>
</evidence>
<organism evidence="16 17">
    <name type="scientific">Trichormus variabilis N2B</name>
    <dbReference type="NCBI Taxonomy" id="2681315"/>
    <lineage>
        <taxon>Bacteria</taxon>
        <taxon>Bacillati</taxon>
        <taxon>Cyanobacteriota</taxon>
        <taxon>Cyanophyceae</taxon>
        <taxon>Nostocales</taxon>
        <taxon>Nostocaceae</taxon>
        <taxon>Trichormus</taxon>
    </lineage>
</organism>
<feature type="domain" description="Nitrogenase/oxidoreductase component 1" evidence="15">
    <location>
        <begin position="49"/>
        <end position="447"/>
    </location>
</feature>
<dbReference type="Proteomes" id="UP000570851">
    <property type="component" value="Unassembled WGS sequence"/>
</dbReference>
<dbReference type="SUPFAM" id="SSF53807">
    <property type="entry name" value="Helical backbone' metal receptor"/>
    <property type="match status" value="1"/>
</dbReference>
<dbReference type="RefSeq" id="WP_011320715.1">
    <property type="nucleotide sequence ID" value="NZ_JACKZP010000064.1"/>
</dbReference>
<dbReference type="PANTHER" id="PTHR43457:SF1">
    <property type="entry name" value="NITROGENASE MOLYBDENUM-IRON PROTEIN ALPHA CHAIN"/>
    <property type="match status" value="1"/>
</dbReference>
<dbReference type="PANTHER" id="PTHR43457">
    <property type="entry name" value="NITROGENASE MOLYBDENUM-IRON PROTEIN ALPHA CHAIN"/>
    <property type="match status" value="1"/>
</dbReference>
<evidence type="ECO:0000256" key="6">
    <source>
        <dbReference type="ARBA" id="ARBA00022741"/>
    </source>
</evidence>
<comment type="cofactor">
    <cofactor evidence="2">
        <name>[8Fe-7S] cluster</name>
        <dbReference type="ChEBI" id="CHEBI:21143"/>
    </cofactor>
</comment>
<dbReference type="PROSITE" id="PS00699">
    <property type="entry name" value="NITROGENASE_1_1"/>
    <property type="match status" value="1"/>
</dbReference>
<comment type="function">
    <text evidence="3">The key enzymatic reactions in nitrogen fixation are catalyzed by the nitrogenase complex, which has 2 components: the iron protein (component 2) and a component 1 which is either a molybdenum-iron protein, a vanadium-iron, or an iron-iron protein.</text>
</comment>
<dbReference type="Gene3D" id="3.40.50.1980">
    <property type="entry name" value="Nitrogenase molybdenum iron protein domain"/>
    <property type="match status" value="3"/>
</dbReference>
<dbReference type="EMBL" id="JACKZP010000064">
    <property type="protein sequence ID" value="MBC1303471.1"/>
    <property type="molecule type" value="Genomic_DNA"/>
</dbReference>
<dbReference type="NCBIfam" id="TIGR01862">
    <property type="entry name" value="N2-ase-Ialpha"/>
    <property type="match status" value="1"/>
</dbReference>
<evidence type="ECO:0000256" key="5">
    <source>
        <dbReference type="ARBA" id="ARBA00022723"/>
    </source>
</evidence>
<dbReference type="CDD" id="cd01977">
    <property type="entry name" value="Nitrogenase_VFe_alpha"/>
    <property type="match status" value="1"/>
</dbReference>
<dbReference type="Pfam" id="PF03139">
    <property type="entry name" value="AnfG_VnfG"/>
    <property type="match status" value="1"/>
</dbReference>
<dbReference type="InterPro" id="IPR004349">
    <property type="entry name" value="V/Nase_d_su"/>
</dbReference>
<dbReference type="NCBIfam" id="TIGR01284">
    <property type="entry name" value="alt_nitrog_alph"/>
    <property type="match status" value="1"/>
</dbReference>
<gene>
    <name evidence="16" type="primary">vnfD</name>
    <name evidence="16" type="ORF">GNE12_16285</name>
</gene>
<keyword evidence="11 13" id="KW-0535">Nitrogen fixation</keyword>
<dbReference type="InterPro" id="IPR014279">
    <property type="entry name" value="Nase_V-Fe_dsu"/>
</dbReference>
<protein>
    <recommendedName>
        <fullName evidence="14">Nitrogenase protein alpha chain</fullName>
        <ecNumber evidence="14">1.18.6.1</ecNumber>
    </recommendedName>
</protein>
<comment type="catalytic activity">
    <reaction evidence="12 14">
        <text>N2 + 8 reduced [2Fe-2S]-[ferredoxin] + 16 ATP + 16 H2O = H2 + 8 oxidized [2Fe-2S]-[ferredoxin] + 2 NH4(+) + 16 ADP + 16 phosphate + 6 H(+)</text>
        <dbReference type="Rhea" id="RHEA:21448"/>
        <dbReference type="Rhea" id="RHEA-COMP:10000"/>
        <dbReference type="Rhea" id="RHEA-COMP:10001"/>
        <dbReference type="ChEBI" id="CHEBI:15377"/>
        <dbReference type="ChEBI" id="CHEBI:15378"/>
        <dbReference type="ChEBI" id="CHEBI:17997"/>
        <dbReference type="ChEBI" id="CHEBI:18276"/>
        <dbReference type="ChEBI" id="CHEBI:28938"/>
        <dbReference type="ChEBI" id="CHEBI:30616"/>
        <dbReference type="ChEBI" id="CHEBI:33737"/>
        <dbReference type="ChEBI" id="CHEBI:33738"/>
        <dbReference type="ChEBI" id="CHEBI:43474"/>
        <dbReference type="ChEBI" id="CHEBI:456216"/>
        <dbReference type="EC" id="1.18.6.1"/>
    </reaction>
</comment>
<evidence type="ECO:0000313" key="16">
    <source>
        <dbReference type="EMBL" id="MBC1303471.1"/>
    </source>
</evidence>
<evidence type="ECO:0000256" key="2">
    <source>
        <dbReference type="ARBA" id="ARBA00001919"/>
    </source>
</evidence>
<evidence type="ECO:0000256" key="9">
    <source>
        <dbReference type="ARBA" id="ARBA00023004"/>
    </source>
</evidence>
<dbReference type="NCBIfam" id="TIGR02930">
    <property type="entry name" value="vnfG_nitrog"/>
    <property type="match status" value="1"/>
</dbReference>
<dbReference type="InterPro" id="IPR005974">
    <property type="entry name" value="Nase_asu"/>
</dbReference>
<reference evidence="16 17" key="1">
    <citation type="submission" date="2019-11" db="EMBL/GenBank/DDBJ databases">
        <title>Comparison of genomes from free-living endosymbiotic cyanobacteria isolated from Azolla.</title>
        <authorList>
            <person name="Thiel T."/>
            <person name="Pratte B."/>
        </authorList>
    </citation>
    <scope>NUCLEOTIDE SEQUENCE [LARGE SCALE GENOMIC DNA]</scope>
    <source>
        <strain evidence="16 17">N2B</strain>
    </source>
</reference>
<proteinExistence type="inferred from homology"/>
<evidence type="ECO:0000256" key="4">
    <source>
        <dbReference type="ARBA" id="ARBA00011515"/>
    </source>
</evidence>
<comment type="cofactor">
    <cofactor evidence="1">
        <name>iron-sulfur cluster</name>
        <dbReference type="ChEBI" id="CHEBI:30408"/>
    </cofactor>
</comment>
<name>A0ABR6SAN2_ANAVA</name>
<accession>A0ABR6SAN2</accession>
<dbReference type="PROSITE" id="PS00090">
    <property type="entry name" value="NITROGENASE_1_2"/>
    <property type="match status" value="1"/>
</dbReference>
<dbReference type="InterPro" id="IPR010143">
    <property type="entry name" value="Nase_comp1_asu"/>
</dbReference>
<evidence type="ECO:0000256" key="11">
    <source>
        <dbReference type="ARBA" id="ARBA00023231"/>
    </source>
</evidence>
<dbReference type="NCBIfam" id="TIGR01860">
    <property type="entry name" value="VNFD"/>
    <property type="match status" value="1"/>
</dbReference>
<keyword evidence="9 14" id="KW-0408">Iron</keyword>
<keyword evidence="5 14" id="KW-0479">Metal-binding</keyword>
<evidence type="ECO:0000256" key="3">
    <source>
        <dbReference type="ARBA" id="ARBA00004064"/>
    </source>
</evidence>
<comment type="caution">
    <text evidence="16">The sequence shown here is derived from an EMBL/GenBank/DDBJ whole genome shotgun (WGS) entry which is preliminary data.</text>
</comment>
<evidence type="ECO:0000256" key="1">
    <source>
        <dbReference type="ARBA" id="ARBA00001915"/>
    </source>
</evidence>
<evidence type="ECO:0000259" key="15">
    <source>
        <dbReference type="Pfam" id="PF00148"/>
    </source>
</evidence>
<evidence type="ECO:0000256" key="13">
    <source>
        <dbReference type="RuleBase" id="RU004021"/>
    </source>
</evidence>
<dbReference type="GO" id="GO:0016163">
    <property type="term" value="F:nitrogenase activity"/>
    <property type="evidence" value="ECO:0007669"/>
    <property type="project" value="UniProtKB-EC"/>
</dbReference>